<accession>A0A926RY54</accession>
<evidence type="ECO:0000313" key="1">
    <source>
        <dbReference type="EMBL" id="MBD1382593.1"/>
    </source>
</evidence>
<organism evidence="1 2">
    <name type="scientific">Metabacillus arenae</name>
    <dbReference type="NCBI Taxonomy" id="2771434"/>
    <lineage>
        <taxon>Bacteria</taxon>
        <taxon>Bacillati</taxon>
        <taxon>Bacillota</taxon>
        <taxon>Bacilli</taxon>
        <taxon>Bacillales</taxon>
        <taxon>Bacillaceae</taxon>
        <taxon>Metabacillus</taxon>
    </lineage>
</organism>
<keyword evidence="2" id="KW-1185">Reference proteome</keyword>
<reference evidence="1" key="1">
    <citation type="submission" date="2020-09" db="EMBL/GenBank/DDBJ databases">
        <title>A novel bacterium of genus Bacillus, isolated from South China Sea.</title>
        <authorList>
            <person name="Huang H."/>
            <person name="Mo K."/>
            <person name="Hu Y."/>
        </authorList>
    </citation>
    <scope>NUCLEOTIDE SEQUENCE</scope>
    <source>
        <strain evidence="1">IB182487</strain>
    </source>
</reference>
<sequence>MNEIIKYLAENQEEAISVLTGKASLLGVDAEQMLEIIRFFSNDQVNMVAHYWQ</sequence>
<name>A0A926RY54_9BACI</name>
<gene>
    <name evidence="1" type="primary">comX</name>
    <name evidence="1" type="ORF">IC621_20530</name>
</gene>
<evidence type="ECO:0000313" key="2">
    <source>
        <dbReference type="Proteomes" id="UP000626844"/>
    </source>
</evidence>
<dbReference type="AlphaFoldDB" id="A0A926RY54"/>
<dbReference type="RefSeq" id="WP_191160940.1">
    <property type="nucleotide sequence ID" value="NZ_JACXAI010000033.1"/>
</dbReference>
<comment type="caution">
    <text evidence="1">The sequence shown here is derived from an EMBL/GenBank/DDBJ whole genome shotgun (WGS) entry which is preliminary data.</text>
</comment>
<protein>
    <submittedName>
        <fullName evidence="1">Competence pheromone ComX</fullName>
    </submittedName>
</protein>
<dbReference type="Proteomes" id="UP000626844">
    <property type="component" value="Unassembled WGS sequence"/>
</dbReference>
<proteinExistence type="predicted"/>
<dbReference type="EMBL" id="JACXAI010000033">
    <property type="protein sequence ID" value="MBD1382593.1"/>
    <property type="molecule type" value="Genomic_DNA"/>
</dbReference>